<protein>
    <recommendedName>
        <fullName evidence="5">Conotoxin</fullName>
    </recommendedName>
</protein>
<feature type="compositionally biased region" description="Pro residues" evidence="1">
    <location>
        <begin position="59"/>
        <end position="70"/>
    </location>
</feature>
<keyword evidence="2" id="KW-0732">Signal</keyword>
<comment type="caution">
    <text evidence="3">The sequence shown here is derived from an EMBL/GenBank/DDBJ whole genome shotgun (WGS) entry which is preliminary data.</text>
</comment>
<keyword evidence="4" id="KW-1185">Reference proteome</keyword>
<feature type="chain" id="PRO_5040162432" description="Conotoxin" evidence="2">
    <location>
        <begin position="43"/>
        <end position="78"/>
    </location>
</feature>
<evidence type="ECO:0000256" key="1">
    <source>
        <dbReference type="SAM" id="MobiDB-lite"/>
    </source>
</evidence>
<proteinExistence type="predicted"/>
<evidence type="ECO:0000256" key="2">
    <source>
        <dbReference type="SAM" id="SignalP"/>
    </source>
</evidence>
<evidence type="ECO:0000313" key="4">
    <source>
        <dbReference type="Proteomes" id="UP001152803"/>
    </source>
</evidence>
<evidence type="ECO:0000313" key="3">
    <source>
        <dbReference type="EMBL" id="KAJ8288880.1"/>
    </source>
</evidence>
<organism evidence="3 4">
    <name type="scientific">Conger conger</name>
    <name type="common">Conger eel</name>
    <name type="synonym">Muraena conger</name>
    <dbReference type="NCBI Taxonomy" id="82655"/>
    <lineage>
        <taxon>Eukaryota</taxon>
        <taxon>Metazoa</taxon>
        <taxon>Chordata</taxon>
        <taxon>Craniata</taxon>
        <taxon>Vertebrata</taxon>
        <taxon>Euteleostomi</taxon>
        <taxon>Actinopterygii</taxon>
        <taxon>Neopterygii</taxon>
        <taxon>Teleostei</taxon>
        <taxon>Anguilliformes</taxon>
        <taxon>Congridae</taxon>
        <taxon>Conger</taxon>
    </lineage>
</organism>
<feature type="region of interest" description="Disordered" evidence="1">
    <location>
        <begin position="59"/>
        <end position="78"/>
    </location>
</feature>
<dbReference type="EMBL" id="JAFJMO010000001">
    <property type="protein sequence ID" value="KAJ8288880.1"/>
    <property type="molecule type" value="Genomic_DNA"/>
</dbReference>
<dbReference type="Proteomes" id="UP001152803">
    <property type="component" value="Unassembled WGS sequence"/>
</dbReference>
<feature type="signal peptide" evidence="2">
    <location>
        <begin position="1"/>
        <end position="42"/>
    </location>
</feature>
<gene>
    <name evidence="3" type="ORF">COCON_G00015390</name>
</gene>
<accession>A0A9Q1E3B6</accession>
<name>A0A9Q1E3B6_CONCO</name>
<sequence>MCDGMVAVETRAIVPSSSSSSSRLLLSLFFFLVIVSPGQASAAQIGPVLSLSLMCPEPGPQLPTQTPVPQPSALVAQQ</sequence>
<evidence type="ECO:0008006" key="5">
    <source>
        <dbReference type="Google" id="ProtNLM"/>
    </source>
</evidence>
<reference evidence="3" key="1">
    <citation type="journal article" date="2023" name="Science">
        <title>Genome structures resolve the early diversification of teleost fishes.</title>
        <authorList>
            <person name="Parey E."/>
            <person name="Louis A."/>
            <person name="Montfort J."/>
            <person name="Bouchez O."/>
            <person name="Roques C."/>
            <person name="Iampietro C."/>
            <person name="Lluch J."/>
            <person name="Castinel A."/>
            <person name="Donnadieu C."/>
            <person name="Desvignes T."/>
            <person name="Floi Bucao C."/>
            <person name="Jouanno E."/>
            <person name="Wen M."/>
            <person name="Mejri S."/>
            <person name="Dirks R."/>
            <person name="Jansen H."/>
            <person name="Henkel C."/>
            <person name="Chen W.J."/>
            <person name="Zahm M."/>
            <person name="Cabau C."/>
            <person name="Klopp C."/>
            <person name="Thompson A.W."/>
            <person name="Robinson-Rechavi M."/>
            <person name="Braasch I."/>
            <person name="Lecointre G."/>
            <person name="Bobe J."/>
            <person name="Postlethwait J.H."/>
            <person name="Berthelot C."/>
            <person name="Roest Crollius H."/>
            <person name="Guiguen Y."/>
        </authorList>
    </citation>
    <scope>NUCLEOTIDE SEQUENCE</scope>
    <source>
        <strain evidence="3">Concon-B</strain>
    </source>
</reference>
<dbReference type="AlphaFoldDB" id="A0A9Q1E3B6"/>